<evidence type="ECO:0000313" key="1">
    <source>
        <dbReference type="EMBL" id="KAJ0171054.1"/>
    </source>
</evidence>
<comment type="caution">
    <text evidence="1">The sequence shown here is derived from an EMBL/GenBank/DDBJ whole genome shotgun (WGS) entry which is preliminary data.</text>
</comment>
<dbReference type="EMBL" id="CM034411">
    <property type="protein sequence ID" value="KAJ0171054.1"/>
    <property type="molecule type" value="Genomic_DNA"/>
</dbReference>
<accession>A0ACC1CHY9</accession>
<evidence type="ECO:0000313" key="2">
    <source>
        <dbReference type="Proteomes" id="UP000824533"/>
    </source>
</evidence>
<keyword evidence="2" id="KW-1185">Reference proteome</keyword>
<organism evidence="1 2">
    <name type="scientific">Dendrolimus kikuchii</name>
    <dbReference type="NCBI Taxonomy" id="765133"/>
    <lineage>
        <taxon>Eukaryota</taxon>
        <taxon>Metazoa</taxon>
        <taxon>Ecdysozoa</taxon>
        <taxon>Arthropoda</taxon>
        <taxon>Hexapoda</taxon>
        <taxon>Insecta</taxon>
        <taxon>Pterygota</taxon>
        <taxon>Neoptera</taxon>
        <taxon>Endopterygota</taxon>
        <taxon>Lepidoptera</taxon>
        <taxon>Glossata</taxon>
        <taxon>Ditrysia</taxon>
        <taxon>Bombycoidea</taxon>
        <taxon>Lasiocampidae</taxon>
        <taxon>Dendrolimus</taxon>
    </lineage>
</organism>
<reference evidence="1 2" key="1">
    <citation type="journal article" date="2021" name="Front. Genet.">
        <title>Chromosome-Level Genome Assembly Reveals Significant Gene Expansion in the Toll and IMD Signaling Pathways of Dendrolimus kikuchii.</title>
        <authorList>
            <person name="Zhou J."/>
            <person name="Wu P."/>
            <person name="Xiong Z."/>
            <person name="Liu N."/>
            <person name="Zhao N."/>
            <person name="Ji M."/>
            <person name="Qiu Y."/>
            <person name="Yang B."/>
        </authorList>
    </citation>
    <scope>NUCLEOTIDE SEQUENCE [LARGE SCALE GENOMIC DNA]</scope>
    <source>
        <strain evidence="1">Ann1</strain>
    </source>
</reference>
<protein>
    <submittedName>
        <fullName evidence="1">Uncharacterized protein</fullName>
    </submittedName>
</protein>
<name>A0ACC1CHY9_9NEOP</name>
<sequence length="351" mass="40518">MVELDFEKLFKVQMICMKIIQCHPGTNINKYWVLTSIVAFAPYTLSFLVLINCIKYYLTRADYFNAFRNGVPIVYYVSMMLNFGILIKKRFKLRNLIVWMKSDYSKACAMDKRSKKIIQRYAAKGTKITIFWGYLMVITVCMFAVKSIILTIYHSKRSGELRLTPFYEVYYPFNISELRMHNRWVYGSVYLLELYFTSMTELIFFCSSPLGPIFMLHVCGQLELVQIKFEHIFENDNVDENLNRIGEELRLAAYNCGWERVHKPSARKTLLLIVTRALKPVAVQSIFSTICLDTLTDVAGGRQRRSGASECLSFWRLLIGHYSLTKGGYGVPVILAPGHGPRLRAIDGTSK</sequence>
<dbReference type="Proteomes" id="UP000824533">
    <property type="component" value="Linkage Group LG25"/>
</dbReference>
<gene>
    <name evidence="1" type="ORF">K1T71_013253</name>
</gene>
<proteinExistence type="predicted"/>